<protein>
    <submittedName>
        <fullName evidence="1">Uncharacterized protein</fullName>
    </submittedName>
</protein>
<dbReference type="Proteomes" id="UP000320914">
    <property type="component" value="Unassembled WGS sequence"/>
</dbReference>
<comment type="caution">
    <text evidence="1">The sequence shown here is derived from an EMBL/GenBank/DDBJ whole genome shotgun (WGS) entry which is preliminary data.</text>
</comment>
<evidence type="ECO:0000313" key="1">
    <source>
        <dbReference type="EMBL" id="TPG76085.1"/>
    </source>
</evidence>
<dbReference type="AlphaFoldDB" id="A0A502HQJ4"/>
<reference evidence="1 2" key="1">
    <citation type="journal article" date="2019" name="Environ. Microbiol.">
        <title>Species interactions and distinct microbial communities in high Arctic permafrost affected cryosols are associated with the CH4 and CO2 gas fluxes.</title>
        <authorList>
            <person name="Altshuler I."/>
            <person name="Hamel J."/>
            <person name="Turney S."/>
            <person name="Magnuson E."/>
            <person name="Levesque R."/>
            <person name="Greer C."/>
            <person name="Whyte L.G."/>
        </authorList>
    </citation>
    <scope>NUCLEOTIDE SEQUENCE [LARGE SCALE GENOMIC DNA]</scope>
    <source>
        <strain evidence="1 2">OWC5</strain>
    </source>
</reference>
<proteinExistence type="predicted"/>
<gene>
    <name evidence="1" type="ORF">EAH74_30015</name>
</gene>
<accession>A0A502HQJ4</accession>
<sequence>MNCQHNPPVGASLLAKAVVHSTSMLNVMASSRAGSLPHWIVVSKRVITHPAARCTPPKRCTAFCTADAQPYCRSAGPCRDGLSGP</sequence>
<evidence type="ECO:0000313" key="2">
    <source>
        <dbReference type="Proteomes" id="UP000320914"/>
    </source>
</evidence>
<organism evidence="1 2">
    <name type="scientific">Pseudomonas mandelii</name>
    <dbReference type="NCBI Taxonomy" id="75612"/>
    <lineage>
        <taxon>Bacteria</taxon>
        <taxon>Pseudomonadati</taxon>
        <taxon>Pseudomonadota</taxon>
        <taxon>Gammaproteobacteria</taxon>
        <taxon>Pseudomonadales</taxon>
        <taxon>Pseudomonadaceae</taxon>
        <taxon>Pseudomonas</taxon>
    </lineage>
</organism>
<name>A0A502HQJ4_9PSED</name>
<dbReference type="EMBL" id="RCZA01000017">
    <property type="protein sequence ID" value="TPG76085.1"/>
    <property type="molecule type" value="Genomic_DNA"/>
</dbReference>